<dbReference type="EMBL" id="UINC01033802">
    <property type="protein sequence ID" value="SVB23646.1"/>
    <property type="molecule type" value="Genomic_DNA"/>
</dbReference>
<proteinExistence type="predicted"/>
<accession>A0A382CC38</accession>
<gene>
    <name evidence="1" type="ORF">METZ01_LOCUS176500</name>
</gene>
<reference evidence="1" key="1">
    <citation type="submission" date="2018-05" db="EMBL/GenBank/DDBJ databases">
        <authorList>
            <person name="Lanie J.A."/>
            <person name="Ng W.-L."/>
            <person name="Kazmierczak K.M."/>
            <person name="Andrzejewski T.M."/>
            <person name="Davidsen T.M."/>
            <person name="Wayne K.J."/>
            <person name="Tettelin H."/>
            <person name="Glass J.I."/>
            <person name="Rusch D."/>
            <person name="Podicherti R."/>
            <person name="Tsui H.-C.T."/>
            <person name="Winkler M.E."/>
        </authorList>
    </citation>
    <scope>NUCLEOTIDE SEQUENCE</scope>
</reference>
<evidence type="ECO:0000313" key="1">
    <source>
        <dbReference type="EMBL" id="SVB23646.1"/>
    </source>
</evidence>
<protein>
    <submittedName>
        <fullName evidence="1">Uncharacterized protein</fullName>
    </submittedName>
</protein>
<name>A0A382CC38_9ZZZZ</name>
<sequence>MVPEDSWITYLRAQREKFLANRRHSLGPDYFYDAASWDTVLEQEWQSFQQTLTPITDPSERPTNIEELIEPIATPEIVEKLQVGGDILNLYYFEDFQMLANQGIFRESHFLIDKGRKWEKKAIELVTQYGYQHIGYHQEYLEFMEARQ</sequence>
<organism evidence="1">
    <name type="scientific">marine metagenome</name>
    <dbReference type="NCBI Taxonomy" id="408172"/>
    <lineage>
        <taxon>unclassified sequences</taxon>
        <taxon>metagenomes</taxon>
        <taxon>ecological metagenomes</taxon>
    </lineage>
</organism>
<dbReference type="AlphaFoldDB" id="A0A382CC38"/>